<gene>
    <name evidence="3" type="ORF">Taro_043524</name>
</gene>
<evidence type="ECO:0000313" key="3">
    <source>
        <dbReference type="EMBL" id="MQM10629.1"/>
    </source>
</evidence>
<evidence type="ECO:0000313" key="4">
    <source>
        <dbReference type="Proteomes" id="UP000652761"/>
    </source>
</evidence>
<proteinExistence type="predicted"/>
<keyword evidence="4" id="KW-1185">Reference proteome</keyword>
<dbReference type="Proteomes" id="UP000652761">
    <property type="component" value="Unassembled WGS sequence"/>
</dbReference>
<sequence>MNKSMNDLGERIVDGSADEGPDDEEAPTDEETGGLITTGGEGEMDVEMVELEELWKKKVVREGLVLQEMKTRGLQEQQQTQLLLDPYLHRSMALVAQPQLQMALMAPASQRHKIPLQMALLMSLETTLMVLHSLLLALALMTLHFLLLPLALMALHY</sequence>
<accession>A0A843WLC7</accession>
<keyword evidence="2" id="KW-0472">Membrane</keyword>
<organism evidence="3 4">
    <name type="scientific">Colocasia esculenta</name>
    <name type="common">Wild taro</name>
    <name type="synonym">Arum esculentum</name>
    <dbReference type="NCBI Taxonomy" id="4460"/>
    <lineage>
        <taxon>Eukaryota</taxon>
        <taxon>Viridiplantae</taxon>
        <taxon>Streptophyta</taxon>
        <taxon>Embryophyta</taxon>
        <taxon>Tracheophyta</taxon>
        <taxon>Spermatophyta</taxon>
        <taxon>Magnoliopsida</taxon>
        <taxon>Liliopsida</taxon>
        <taxon>Araceae</taxon>
        <taxon>Aroideae</taxon>
        <taxon>Colocasieae</taxon>
        <taxon>Colocasia</taxon>
    </lineage>
</organism>
<feature type="region of interest" description="Disordered" evidence="1">
    <location>
        <begin position="1"/>
        <end position="40"/>
    </location>
</feature>
<dbReference type="EMBL" id="NMUH01004727">
    <property type="protein sequence ID" value="MQM10629.1"/>
    <property type="molecule type" value="Genomic_DNA"/>
</dbReference>
<evidence type="ECO:0000256" key="2">
    <source>
        <dbReference type="SAM" id="Phobius"/>
    </source>
</evidence>
<reference evidence="3" key="1">
    <citation type="submission" date="2017-07" db="EMBL/GenBank/DDBJ databases">
        <title>Taro Niue Genome Assembly and Annotation.</title>
        <authorList>
            <person name="Atibalentja N."/>
            <person name="Keating K."/>
            <person name="Fields C.J."/>
        </authorList>
    </citation>
    <scope>NUCLEOTIDE SEQUENCE</scope>
    <source>
        <strain evidence="3">Niue_2</strain>
        <tissue evidence="3">Leaf</tissue>
    </source>
</reference>
<feature type="transmembrane region" description="Helical" evidence="2">
    <location>
        <begin position="128"/>
        <end position="155"/>
    </location>
</feature>
<protein>
    <submittedName>
        <fullName evidence="3">Uncharacterized protein</fullName>
    </submittedName>
</protein>
<keyword evidence="2" id="KW-1133">Transmembrane helix</keyword>
<keyword evidence="2" id="KW-0812">Transmembrane</keyword>
<comment type="caution">
    <text evidence="3">The sequence shown here is derived from an EMBL/GenBank/DDBJ whole genome shotgun (WGS) entry which is preliminary data.</text>
</comment>
<name>A0A843WLC7_COLES</name>
<feature type="compositionally biased region" description="Acidic residues" evidence="1">
    <location>
        <begin position="16"/>
        <end position="32"/>
    </location>
</feature>
<evidence type="ECO:0000256" key="1">
    <source>
        <dbReference type="SAM" id="MobiDB-lite"/>
    </source>
</evidence>
<dbReference type="AlphaFoldDB" id="A0A843WLC7"/>